<dbReference type="EC" id="5.2.1.8" evidence="2"/>
<keyword evidence="2" id="KW-0413">Isomerase</keyword>
<dbReference type="AlphaFoldDB" id="A0A9X8ZZL5"/>
<feature type="signal peptide" evidence="1">
    <location>
        <begin position="1"/>
        <end position="21"/>
    </location>
</feature>
<reference evidence="2 3" key="1">
    <citation type="journal article" date="2019" name="Environ. Microbiol.">
        <title>An active ?-lactamase is a part of an orchestrated cell wall stress resistance network of Bacillus subtilis and related rhizosphere species.</title>
        <authorList>
            <person name="Bucher T."/>
            <person name="Keren-Paz A."/>
            <person name="Hausser J."/>
            <person name="Olender T."/>
            <person name="Cytryn E."/>
            <person name="Kolodkin-Gal I."/>
        </authorList>
    </citation>
    <scope>NUCLEOTIDE SEQUENCE [LARGE SCALE GENOMIC DNA]</scope>
    <source>
        <strain evidence="2 3">I32</strain>
    </source>
</reference>
<accession>A0A9X8ZZL5</accession>
<keyword evidence="1" id="KW-0732">Signal</keyword>
<feature type="non-terminal residue" evidence="2">
    <location>
        <position position="86"/>
    </location>
</feature>
<proteinExistence type="predicted"/>
<dbReference type="GO" id="GO:0003755">
    <property type="term" value="F:peptidyl-prolyl cis-trans isomerase activity"/>
    <property type="evidence" value="ECO:0007669"/>
    <property type="project" value="UniProtKB-EC"/>
</dbReference>
<sequence length="86" mass="9613">MKRKKLVIGSILMGMTLSLSACGSSDNIVTTKSGSISESDFNKKLKENYGKQNLSEMVVEKVLHDKYKVTDEEVTKQLKELKDKMG</sequence>
<evidence type="ECO:0000313" key="2">
    <source>
        <dbReference type="EMBL" id="TKI80172.1"/>
    </source>
</evidence>
<organism evidence="2 3">
    <name type="scientific">Bacillus cereus</name>
    <dbReference type="NCBI Taxonomy" id="1396"/>
    <lineage>
        <taxon>Bacteria</taxon>
        <taxon>Bacillati</taxon>
        <taxon>Bacillota</taxon>
        <taxon>Bacilli</taxon>
        <taxon>Bacillales</taxon>
        <taxon>Bacillaceae</taxon>
        <taxon>Bacillus</taxon>
        <taxon>Bacillus cereus group</taxon>
    </lineage>
</organism>
<comment type="caution">
    <text evidence="2">The sequence shown here is derived from an EMBL/GenBank/DDBJ whole genome shotgun (WGS) entry which is preliminary data.</text>
</comment>
<dbReference type="Proteomes" id="UP000308444">
    <property type="component" value="Unassembled WGS sequence"/>
</dbReference>
<gene>
    <name evidence="2" type="primary">prsA</name>
    <name evidence="2" type="ORF">FC695_44035</name>
</gene>
<dbReference type="PROSITE" id="PS51257">
    <property type="entry name" value="PROKAR_LIPOPROTEIN"/>
    <property type="match status" value="1"/>
</dbReference>
<protein>
    <submittedName>
        <fullName evidence="2">Peptidylprolyl isomerase PrsA</fullName>
        <ecNumber evidence="2">5.2.1.8</ecNumber>
    </submittedName>
</protein>
<feature type="chain" id="PRO_5040916471" evidence="1">
    <location>
        <begin position="22"/>
        <end position="86"/>
    </location>
</feature>
<evidence type="ECO:0000256" key="1">
    <source>
        <dbReference type="SAM" id="SignalP"/>
    </source>
</evidence>
<dbReference type="EMBL" id="SZOH01005281">
    <property type="protein sequence ID" value="TKI80172.1"/>
    <property type="molecule type" value="Genomic_DNA"/>
</dbReference>
<evidence type="ECO:0000313" key="3">
    <source>
        <dbReference type="Proteomes" id="UP000308444"/>
    </source>
</evidence>
<name>A0A9X8ZZL5_BACCE</name>